<dbReference type="AlphaFoldDB" id="A0A8J3N927"/>
<organism evidence="2 3">
    <name type="scientific">Reticulibacter mediterranei</name>
    <dbReference type="NCBI Taxonomy" id="2778369"/>
    <lineage>
        <taxon>Bacteria</taxon>
        <taxon>Bacillati</taxon>
        <taxon>Chloroflexota</taxon>
        <taxon>Ktedonobacteria</taxon>
        <taxon>Ktedonobacterales</taxon>
        <taxon>Reticulibacteraceae</taxon>
        <taxon>Reticulibacter</taxon>
    </lineage>
</organism>
<sequence length="76" mass="8474">MSHVTLFYWWSDPTQLPWWAALGESVNVFHGRGASPMITALAHPVSFILLTVVEAVFGLVIEVVFVATMVQRLFGK</sequence>
<dbReference type="Proteomes" id="UP000597444">
    <property type="component" value="Unassembled WGS sequence"/>
</dbReference>
<keyword evidence="3" id="KW-1185">Reference proteome</keyword>
<accession>A0A8J3N927</accession>
<comment type="caution">
    <text evidence="2">The sequence shown here is derived from an EMBL/GenBank/DDBJ whole genome shotgun (WGS) entry which is preliminary data.</text>
</comment>
<feature type="transmembrane region" description="Helical" evidence="1">
    <location>
        <begin position="45"/>
        <end position="70"/>
    </location>
</feature>
<name>A0A8J3N927_9CHLR</name>
<dbReference type="RefSeq" id="WP_220210852.1">
    <property type="nucleotide sequence ID" value="NZ_BNJK01000002.1"/>
</dbReference>
<keyword evidence="1" id="KW-0472">Membrane</keyword>
<evidence type="ECO:0000256" key="1">
    <source>
        <dbReference type="SAM" id="Phobius"/>
    </source>
</evidence>
<reference evidence="2" key="1">
    <citation type="submission" date="2020-10" db="EMBL/GenBank/DDBJ databases">
        <title>Taxonomic study of unclassified bacteria belonging to the class Ktedonobacteria.</title>
        <authorList>
            <person name="Yabe S."/>
            <person name="Wang C.M."/>
            <person name="Zheng Y."/>
            <person name="Sakai Y."/>
            <person name="Cavaletti L."/>
            <person name="Monciardini P."/>
            <person name="Donadio S."/>
        </authorList>
    </citation>
    <scope>NUCLEOTIDE SEQUENCE</scope>
    <source>
        <strain evidence="2">ID150040</strain>
    </source>
</reference>
<dbReference type="EMBL" id="BNJK01000002">
    <property type="protein sequence ID" value="GHP00314.1"/>
    <property type="molecule type" value="Genomic_DNA"/>
</dbReference>
<evidence type="ECO:0000313" key="2">
    <source>
        <dbReference type="EMBL" id="GHP00314.1"/>
    </source>
</evidence>
<evidence type="ECO:0000313" key="3">
    <source>
        <dbReference type="Proteomes" id="UP000597444"/>
    </source>
</evidence>
<gene>
    <name evidence="2" type="ORF">KSF_103610</name>
</gene>
<keyword evidence="1" id="KW-0812">Transmembrane</keyword>
<protein>
    <submittedName>
        <fullName evidence="2">Uncharacterized protein</fullName>
    </submittedName>
</protein>
<proteinExistence type="predicted"/>
<keyword evidence="1" id="KW-1133">Transmembrane helix</keyword>